<dbReference type="InterPro" id="IPR011993">
    <property type="entry name" value="PH-like_dom_sf"/>
</dbReference>
<dbReference type="Pfam" id="PF00169">
    <property type="entry name" value="PH"/>
    <property type="match status" value="1"/>
</dbReference>
<dbReference type="SMART" id="SM00233">
    <property type="entry name" value="PH"/>
    <property type="match status" value="1"/>
</dbReference>
<dbReference type="PANTHER" id="PTHR21258">
    <property type="entry name" value="DOCKING PROTEIN RELATED"/>
    <property type="match status" value="1"/>
</dbReference>
<sequence>MNGTDLDGYSGVEQCIILKQGEVRMKSRRLGIWRKRYVVLFAPSSKGPTRLVKYADERGFREERQLSFFRMQDVTTVVRLSFNEDHGITISLTGGEVRQFICNDANDAEDWLQKLQTEAGKSDTLPVGHFRAFLIPSMFLNYDGECIVEVTADCVNVFTDTTKRDKVAGMKISCIRRYTSNPEKRNNNLLIENGRSQEPIGESLLLFKSYQAVDIYNRLDTSARRLRGSVSFGNSSNESFNRHAVSHPPVCMCVRVCVNQSHTHSSGCELQKTTCVVDENMHQHYSLTID</sequence>
<organism evidence="1">
    <name type="scientific">Magallana gigas</name>
    <name type="common">Pacific oyster</name>
    <name type="synonym">Crassostrea gigas</name>
    <dbReference type="NCBI Taxonomy" id="29159"/>
    <lineage>
        <taxon>Eukaryota</taxon>
        <taxon>Metazoa</taxon>
        <taxon>Spiralia</taxon>
        <taxon>Lophotrochozoa</taxon>
        <taxon>Mollusca</taxon>
        <taxon>Bivalvia</taxon>
        <taxon>Autobranchia</taxon>
        <taxon>Pteriomorphia</taxon>
        <taxon>Ostreida</taxon>
        <taxon>Ostreoidea</taxon>
        <taxon>Ostreidae</taxon>
        <taxon>Magallana</taxon>
    </lineage>
</organism>
<evidence type="ECO:0000313" key="1">
    <source>
        <dbReference type="EMBL" id="EKC30222.1"/>
    </source>
</evidence>
<dbReference type="InterPro" id="IPR050996">
    <property type="entry name" value="Docking_Protein_DOK"/>
</dbReference>
<dbReference type="SUPFAM" id="SSF50729">
    <property type="entry name" value="PH domain-like"/>
    <property type="match status" value="1"/>
</dbReference>
<dbReference type="AlphaFoldDB" id="K1Q179"/>
<dbReference type="HOGENOM" id="CLU_960584_0_0_1"/>
<dbReference type="EMBL" id="JH817391">
    <property type="protein sequence ID" value="EKC30222.1"/>
    <property type="molecule type" value="Genomic_DNA"/>
</dbReference>
<dbReference type="Gene3D" id="2.30.29.30">
    <property type="entry name" value="Pleckstrin-homology domain (PH domain)/Phosphotyrosine-binding domain (PTB)"/>
    <property type="match status" value="2"/>
</dbReference>
<proteinExistence type="predicted"/>
<protein>
    <submittedName>
        <fullName evidence="1">Docking protein 5</fullName>
    </submittedName>
</protein>
<dbReference type="PANTHER" id="PTHR21258:SF61">
    <property type="entry name" value="PROTEIN CHICO"/>
    <property type="match status" value="1"/>
</dbReference>
<name>K1Q179_MAGGI</name>
<dbReference type="InterPro" id="IPR001849">
    <property type="entry name" value="PH_domain"/>
</dbReference>
<gene>
    <name evidence="1" type="ORF">CGI_10020397</name>
</gene>
<reference evidence="1" key="1">
    <citation type="journal article" date="2012" name="Nature">
        <title>The oyster genome reveals stress adaptation and complexity of shell formation.</title>
        <authorList>
            <person name="Zhang G."/>
            <person name="Fang X."/>
            <person name="Guo X."/>
            <person name="Li L."/>
            <person name="Luo R."/>
            <person name="Xu F."/>
            <person name="Yang P."/>
            <person name="Zhang L."/>
            <person name="Wang X."/>
            <person name="Qi H."/>
            <person name="Xiong Z."/>
            <person name="Que H."/>
            <person name="Xie Y."/>
            <person name="Holland P.W."/>
            <person name="Paps J."/>
            <person name="Zhu Y."/>
            <person name="Wu F."/>
            <person name="Chen Y."/>
            <person name="Wang J."/>
            <person name="Peng C."/>
            <person name="Meng J."/>
            <person name="Yang L."/>
            <person name="Liu J."/>
            <person name="Wen B."/>
            <person name="Zhang N."/>
            <person name="Huang Z."/>
            <person name="Zhu Q."/>
            <person name="Feng Y."/>
            <person name="Mount A."/>
            <person name="Hedgecock D."/>
            <person name="Xu Z."/>
            <person name="Liu Y."/>
            <person name="Domazet-Loso T."/>
            <person name="Du Y."/>
            <person name="Sun X."/>
            <person name="Zhang S."/>
            <person name="Liu B."/>
            <person name="Cheng P."/>
            <person name="Jiang X."/>
            <person name="Li J."/>
            <person name="Fan D."/>
            <person name="Wang W."/>
            <person name="Fu W."/>
            <person name="Wang T."/>
            <person name="Wang B."/>
            <person name="Zhang J."/>
            <person name="Peng Z."/>
            <person name="Li Y."/>
            <person name="Li N."/>
            <person name="Wang J."/>
            <person name="Chen M."/>
            <person name="He Y."/>
            <person name="Tan F."/>
            <person name="Song X."/>
            <person name="Zheng Q."/>
            <person name="Huang R."/>
            <person name="Yang H."/>
            <person name="Du X."/>
            <person name="Chen L."/>
            <person name="Yang M."/>
            <person name="Gaffney P.M."/>
            <person name="Wang S."/>
            <person name="Luo L."/>
            <person name="She Z."/>
            <person name="Ming Y."/>
            <person name="Huang W."/>
            <person name="Zhang S."/>
            <person name="Huang B."/>
            <person name="Zhang Y."/>
            <person name="Qu T."/>
            <person name="Ni P."/>
            <person name="Miao G."/>
            <person name="Wang J."/>
            <person name="Wang Q."/>
            <person name="Steinberg C.E."/>
            <person name="Wang H."/>
            <person name="Li N."/>
            <person name="Qian L."/>
            <person name="Zhang G."/>
            <person name="Li Y."/>
            <person name="Yang H."/>
            <person name="Liu X."/>
            <person name="Wang J."/>
            <person name="Yin Y."/>
            <person name="Wang J."/>
        </authorList>
    </citation>
    <scope>NUCLEOTIDE SEQUENCE [LARGE SCALE GENOMIC DNA]</scope>
    <source>
        <strain evidence="1">05x7-T-G4-1.051#20</strain>
    </source>
</reference>
<dbReference type="GO" id="GO:0007169">
    <property type="term" value="P:cell surface receptor protein tyrosine kinase signaling pathway"/>
    <property type="evidence" value="ECO:0007669"/>
    <property type="project" value="TreeGrafter"/>
</dbReference>
<dbReference type="GO" id="GO:0005737">
    <property type="term" value="C:cytoplasm"/>
    <property type="evidence" value="ECO:0007669"/>
    <property type="project" value="TreeGrafter"/>
</dbReference>
<dbReference type="InParanoid" id="K1Q179"/>
<accession>K1Q179</accession>
<dbReference type="PROSITE" id="PS50003">
    <property type="entry name" value="PH_DOMAIN"/>
    <property type="match status" value="1"/>
</dbReference>